<proteinExistence type="inferred from homology"/>
<reference key="1">
    <citation type="submission" date="2017-08" db="EMBL/GenBank/DDBJ databases">
        <title>A dynamic microbial community with high functional redundancy inhabits the cold, oxic subseafloor aquifer.</title>
        <authorList>
            <person name="Tully B.J."/>
            <person name="Wheat C.G."/>
            <person name="Glazer B.T."/>
            <person name="Huber J.A."/>
        </authorList>
    </citation>
    <scope>NUCLEOTIDE SEQUENCE [LARGE SCALE GENOMIC DNA]</scope>
</reference>
<evidence type="ECO:0000256" key="3">
    <source>
        <dbReference type="ARBA" id="ARBA00022741"/>
    </source>
</evidence>
<dbReference type="SMART" id="SM00382">
    <property type="entry name" value="AAA"/>
    <property type="match status" value="1"/>
</dbReference>
<accession>A0A2A4ZAX8</accession>
<dbReference type="InterPro" id="IPR003439">
    <property type="entry name" value="ABC_transporter-like_ATP-bd"/>
</dbReference>
<keyword evidence="2" id="KW-0813">Transport</keyword>
<evidence type="ECO:0000313" key="6">
    <source>
        <dbReference type="EMBL" id="PCJ03708.1"/>
    </source>
</evidence>
<dbReference type="PANTHER" id="PTHR42788:SF13">
    <property type="entry name" value="ALIPHATIC SULFONATES IMPORT ATP-BINDING PROTEIN SSUB"/>
    <property type="match status" value="1"/>
</dbReference>
<dbReference type="EMBL" id="NVUS01000001">
    <property type="protein sequence ID" value="PCJ03708.1"/>
    <property type="molecule type" value="Genomic_DNA"/>
</dbReference>
<dbReference type="InterPro" id="IPR017871">
    <property type="entry name" value="ABC_transporter-like_CS"/>
</dbReference>
<dbReference type="PROSITE" id="PS00211">
    <property type="entry name" value="ABC_TRANSPORTER_1"/>
    <property type="match status" value="1"/>
</dbReference>
<keyword evidence="3" id="KW-0547">Nucleotide-binding</keyword>
<dbReference type="Pfam" id="PF00005">
    <property type="entry name" value="ABC_tran"/>
    <property type="match status" value="1"/>
</dbReference>
<protein>
    <submittedName>
        <fullName evidence="6">ABC transporter ATP-binding protein</fullName>
    </submittedName>
</protein>
<dbReference type="PROSITE" id="PS50893">
    <property type="entry name" value="ABC_TRANSPORTER_2"/>
    <property type="match status" value="1"/>
</dbReference>
<gene>
    <name evidence="6" type="ORF">COB13_00265</name>
</gene>
<dbReference type="GO" id="GO:0005524">
    <property type="term" value="F:ATP binding"/>
    <property type="evidence" value="ECO:0007669"/>
    <property type="project" value="UniProtKB-KW"/>
</dbReference>
<dbReference type="InterPro" id="IPR050166">
    <property type="entry name" value="ABC_transporter_ATP-bind"/>
</dbReference>
<dbReference type="InterPro" id="IPR003593">
    <property type="entry name" value="AAA+_ATPase"/>
</dbReference>
<feature type="domain" description="ABC transporter" evidence="5">
    <location>
        <begin position="1"/>
        <end position="222"/>
    </location>
</feature>
<evidence type="ECO:0000256" key="1">
    <source>
        <dbReference type="ARBA" id="ARBA00005417"/>
    </source>
</evidence>
<comment type="caution">
    <text evidence="6">The sequence shown here is derived from an EMBL/GenBank/DDBJ whole genome shotgun (WGS) entry which is preliminary data.</text>
</comment>
<keyword evidence="4 6" id="KW-0067">ATP-binding</keyword>
<sequence>MKSLHLKLEEFGYLPIKPNVQNIDIRLVAGRIVALIGASGSGKTTLLKLAAGLLEVNKGQLNNSFRHQAYLFQETRLLPWKSCLDNITLSLMPVKINVDLALQYAQIMGLTKEDLAKYPSELSGGMRQRVALARAFIIQPDLLFLDEPFSGLDFTLRAEMQQLLLSQMLDKQLAILMVTHDLNEAILMADEILVLGGDPAHIVKRIMLEQARDKRHPEYIFYEAQKLMKMPEIIASFAIREDR</sequence>
<evidence type="ECO:0000256" key="2">
    <source>
        <dbReference type="ARBA" id="ARBA00022448"/>
    </source>
</evidence>
<dbReference type="Gene3D" id="3.40.50.300">
    <property type="entry name" value="P-loop containing nucleotide triphosphate hydrolases"/>
    <property type="match status" value="1"/>
</dbReference>
<name>A0A2A4ZAX8_9PROT</name>
<dbReference type="SUPFAM" id="SSF52540">
    <property type="entry name" value="P-loop containing nucleoside triphosphate hydrolases"/>
    <property type="match status" value="1"/>
</dbReference>
<dbReference type="InterPro" id="IPR027417">
    <property type="entry name" value="P-loop_NTPase"/>
</dbReference>
<reference evidence="6" key="2">
    <citation type="journal article" date="2018" name="ISME J.">
        <title>A dynamic microbial community with high functional redundancy inhabits the cold, oxic subseafloor aquifer.</title>
        <authorList>
            <person name="Tully B.J."/>
            <person name="Wheat C.G."/>
            <person name="Glazer B.T."/>
            <person name="Huber J.A."/>
        </authorList>
    </citation>
    <scope>NUCLEOTIDE SEQUENCE</scope>
    <source>
        <strain evidence="6">NORP83</strain>
    </source>
</reference>
<evidence type="ECO:0000256" key="4">
    <source>
        <dbReference type="ARBA" id="ARBA00022840"/>
    </source>
</evidence>
<dbReference type="AlphaFoldDB" id="A0A2A4ZAX8"/>
<dbReference type="PANTHER" id="PTHR42788">
    <property type="entry name" value="TAURINE IMPORT ATP-BINDING PROTEIN-RELATED"/>
    <property type="match status" value="1"/>
</dbReference>
<evidence type="ECO:0000259" key="5">
    <source>
        <dbReference type="PROSITE" id="PS50893"/>
    </source>
</evidence>
<comment type="similarity">
    <text evidence="1">Belongs to the ABC transporter superfamily.</text>
</comment>
<organism evidence="6">
    <name type="scientific">OCS116 cluster bacterium</name>
    <dbReference type="NCBI Taxonomy" id="2030921"/>
    <lineage>
        <taxon>Bacteria</taxon>
        <taxon>Pseudomonadati</taxon>
        <taxon>Pseudomonadota</taxon>
        <taxon>Alphaproteobacteria</taxon>
        <taxon>OCS116 cluster</taxon>
    </lineage>
</organism>
<dbReference type="GO" id="GO:0016887">
    <property type="term" value="F:ATP hydrolysis activity"/>
    <property type="evidence" value="ECO:0007669"/>
    <property type="project" value="InterPro"/>
</dbReference>